<dbReference type="KEGG" id="hda:BB347_14925"/>
<dbReference type="EMBL" id="CP019327">
    <property type="protein sequence ID" value="APX97807.1"/>
    <property type="molecule type" value="Genomic_DNA"/>
</dbReference>
<reference evidence="1 2" key="1">
    <citation type="submission" date="2017-01" db="EMBL/GenBank/DDBJ databases">
        <title>Complete genome sequence of Haloterrigena daqingensis type strain (JX313T).</title>
        <authorList>
            <person name="Shuang W."/>
        </authorList>
    </citation>
    <scope>NUCLEOTIDE SEQUENCE [LARGE SCALE GENOMIC DNA]</scope>
    <source>
        <strain evidence="1 2">JX313</strain>
    </source>
</reference>
<dbReference type="Proteomes" id="UP000187321">
    <property type="component" value="Chromosome"/>
</dbReference>
<sequence>MHGPLDRRCACVSVRADGTEGRPRTVDHAIVTGAGSITDGSGRLGPSVLRTTETRLARVPAEDTTQP</sequence>
<evidence type="ECO:0000313" key="1">
    <source>
        <dbReference type="EMBL" id="APX97807.1"/>
    </source>
</evidence>
<dbReference type="AlphaFoldDB" id="A0A1P8RGL4"/>
<accession>A0A1P8RGL4</accession>
<evidence type="ECO:0000313" key="2">
    <source>
        <dbReference type="Proteomes" id="UP000187321"/>
    </source>
</evidence>
<name>A0A1P8RGL4_9EURY</name>
<organism evidence="1 2">
    <name type="scientific">Natronorubrum daqingense</name>
    <dbReference type="NCBI Taxonomy" id="588898"/>
    <lineage>
        <taxon>Archaea</taxon>
        <taxon>Methanobacteriati</taxon>
        <taxon>Methanobacteriota</taxon>
        <taxon>Stenosarchaea group</taxon>
        <taxon>Halobacteria</taxon>
        <taxon>Halobacteriales</taxon>
        <taxon>Natrialbaceae</taxon>
        <taxon>Natronorubrum</taxon>
    </lineage>
</organism>
<proteinExistence type="predicted"/>
<protein>
    <submittedName>
        <fullName evidence="1">Uncharacterized protein</fullName>
    </submittedName>
</protein>
<gene>
    <name evidence="1" type="ORF">BB347_14925</name>
</gene>